<feature type="compositionally biased region" description="Basic and acidic residues" evidence="4">
    <location>
        <begin position="1"/>
        <end position="23"/>
    </location>
</feature>
<feature type="region of interest" description="Disordered" evidence="4">
    <location>
        <begin position="1"/>
        <end position="45"/>
    </location>
</feature>
<feature type="compositionally biased region" description="Basic residues" evidence="4">
    <location>
        <begin position="24"/>
        <end position="35"/>
    </location>
</feature>
<proteinExistence type="predicted"/>
<evidence type="ECO:0000256" key="1">
    <source>
        <dbReference type="ARBA" id="ARBA00022658"/>
    </source>
</evidence>
<feature type="domain" description="RCC1-like" evidence="5">
    <location>
        <begin position="48"/>
        <end position="462"/>
    </location>
</feature>
<organism evidence="6 7">
    <name type="scientific">Sphaeroforma arctica JP610</name>
    <dbReference type="NCBI Taxonomy" id="667725"/>
    <lineage>
        <taxon>Eukaryota</taxon>
        <taxon>Ichthyosporea</taxon>
        <taxon>Ichthyophonida</taxon>
        <taxon>Sphaeroforma</taxon>
    </lineage>
</organism>
<dbReference type="InterPro" id="IPR058923">
    <property type="entry name" value="RCC1-like_dom"/>
</dbReference>
<keyword evidence="1" id="KW-0344">Guanine-nucleotide releasing factor</keyword>
<name>A0A0L0FSJ6_9EUKA</name>
<feature type="repeat" description="RCC1" evidence="3">
    <location>
        <begin position="291"/>
        <end position="351"/>
    </location>
</feature>
<feature type="repeat" description="RCC1" evidence="3">
    <location>
        <begin position="46"/>
        <end position="98"/>
    </location>
</feature>
<keyword evidence="2" id="KW-0677">Repeat</keyword>
<feature type="repeat" description="RCC1" evidence="3">
    <location>
        <begin position="99"/>
        <end position="149"/>
    </location>
</feature>
<dbReference type="SUPFAM" id="SSF50985">
    <property type="entry name" value="RCC1/BLIP-II"/>
    <property type="match status" value="1"/>
</dbReference>
<evidence type="ECO:0000256" key="4">
    <source>
        <dbReference type="SAM" id="MobiDB-lite"/>
    </source>
</evidence>
<protein>
    <recommendedName>
        <fullName evidence="5">RCC1-like domain-containing protein</fullName>
    </recommendedName>
</protein>
<feature type="repeat" description="RCC1" evidence="3">
    <location>
        <begin position="150"/>
        <end position="212"/>
    </location>
</feature>
<dbReference type="STRING" id="667725.A0A0L0FSJ6"/>
<dbReference type="InterPro" id="IPR009091">
    <property type="entry name" value="RCC1/BLIP-II"/>
</dbReference>
<keyword evidence="7" id="KW-1185">Reference proteome</keyword>
<dbReference type="InterPro" id="IPR000408">
    <property type="entry name" value="Reg_chr_condens"/>
</dbReference>
<dbReference type="OrthoDB" id="61110at2759"/>
<evidence type="ECO:0000259" key="5">
    <source>
        <dbReference type="Pfam" id="PF25390"/>
    </source>
</evidence>
<feature type="repeat" description="RCC1" evidence="3">
    <location>
        <begin position="351"/>
        <end position="408"/>
    </location>
</feature>
<dbReference type="InterPro" id="IPR051553">
    <property type="entry name" value="Ran_GTPase-activating"/>
</dbReference>
<evidence type="ECO:0000256" key="3">
    <source>
        <dbReference type="PROSITE-ProRule" id="PRU00235"/>
    </source>
</evidence>
<accession>A0A0L0FSJ6</accession>
<sequence length="482" mass="51602">MVKRVIDPVKDKAPSRSKDEHVNKRAKGSTTRKVHTPSPFNRTEAGKLMTFGMGDNNQLGYPTNAGGRKKPYIIPTTADIDFVQVECGGMHTAALSSEGKVYTWGVNDEGALGRKGPEAVPILVEGELAEKTVVQVSCGDSHTAFLCSDGSVYHCGIFRAKDGKFGLQYDNPDKKSVPLPVQVTLVPGRHDSKPYVIKIVSGADHVVALTDSGDVYTWGCPEQGRLGRSFKLGDVDDMRFSSLIRESCKGVKVFSLKDLTMDGFTYKVVNIAAGAYHSFAQLESTYDKTDTKLFAWGANNKGQSGLGNDQIKDVDAEGGTDRYRPVEVTLCPLPVTMLAAGNAFSIALVQKSVYATGKGEDGVLGNNSESHSMGDDGVNTWVSTHVPTHVTPKEISCGTEVSYILTTDGDVYAWGFGENLQLGNAEKVDEPTDSLLVPTLLDGHQLTNRKVLQISAGGQHTALIAKGPGPPPRDAPAATKAK</sequence>
<dbReference type="Gene3D" id="2.130.10.30">
    <property type="entry name" value="Regulator of chromosome condensation 1/beta-lactamase-inhibitor protein II"/>
    <property type="match status" value="1"/>
</dbReference>
<feature type="repeat" description="RCC1" evidence="3">
    <location>
        <begin position="213"/>
        <end position="284"/>
    </location>
</feature>
<gene>
    <name evidence="6" type="ORF">SARC_08055</name>
</gene>
<evidence type="ECO:0000313" key="7">
    <source>
        <dbReference type="Proteomes" id="UP000054560"/>
    </source>
</evidence>
<dbReference type="PROSITE" id="PS50012">
    <property type="entry name" value="RCC1_3"/>
    <property type="match status" value="7"/>
</dbReference>
<dbReference type="GO" id="GO:0005737">
    <property type="term" value="C:cytoplasm"/>
    <property type="evidence" value="ECO:0007669"/>
    <property type="project" value="TreeGrafter"/>
</dbReference>
<dbReference type="PROSITE" id="PS00626">
    <property type="entry name" value="RCC1_2"/>
    <property type="match status" value="1"/>
</dbReference>
<dbReference type="PANTHER" id="PTHR45982">
    <property type="entry name" value="REGULATOR OF CHROMOSOME CONDENSATION"/>
    <property type="match status" value="1"/>
</dbReference>
<dbReference type="GO" id="GO:0005085">
    <property type="term" value="F:guanyl-nucleotide exchange factor activity"/>
    <property type="evidence" value="ECO:0007669"/>
    <property type="project" value="TreeGrafter"/>
</dbReference>
<feature type="region of interest" description="Disordered" evidence="4">
    <location>
        <begin position="462"/>
        <end position="482"/>
    </location>
</feature>
<dbReference type="RefSeq" id="XP_014153458.1">
    <property type="nucleotide sequence ID" value="XM_014297983.1"/>
</dbReference>
<dbReference type="Proteomes" id="UP000054560">
    <property type="component" value="Unassembled WGS sequence"/>
</dbReference>
<dbReference type="GeneID" id="25908559"/>
<dbReference type="EMBL" id="KQ242283">
    <property type="protein sequence ID" value="KNC79556.1"/>
    <property type="molecule type" value="Genomic_DNA"/>
</dbReference>
<dbReference type="AlphaFoldDB" id="A0A0L0FSJ6"/>
<evidence type="ECO:0000313" key="6">
    <source>
        <dbReference type="EMBL" id="KNC79556.1"/>
    </source>
</evidence>
<reference evidence="6 7" key="1">
    <citation type="submission" date="2011-02" db="EMBL/GenBank/DDBJ databases">
        <title>The Genome Sequence of Sphaeroforma arctica JP610.</title>
        <authorList>
            <consortium name="The Broad Institute Genome Sequencing Platform"/>
            <person name="Russ C."/>
            <person name="Cuomo C."/>
            <person name="Young S.K."/>
            <person name="Zeng Q."/>
            <person name="Gargeya S."/>
            <person name="Alvarado L."/>
            <person name="Berlin A."/>
            <person name="Chapman S.B."/>
            <person name="Chen Z."/>
            <person name="Freedman E."/>
            <person name="Gellesch M."/>
            <person name="Goldberg J."/>
            <person name="Griggs A."/>
            <person name="Gujja S."/>
            <person name="Heilman E."/>
            <person name="Heiman D."/>
            <person name="Howarth C."/>
            <person name="Mehta T."/>
            <person name="Neiman D."/>
            <person name="Pearson M."/>
            <person name="Roberts A."/>
            <person name="Saif S."/>
            <person name="Shea T."/>
            <person name="Shenoy N."/>
            <person name="Sisk P."/>
            <person name="Stolte C."/>
            <person name="Sykes S."/>
            <person name="White J."/>
            <person name="Yandava C."/>
            <person name="Burger G."/>
            <person name="Gray M.W."/>
            <person name="Holland P.W.H."/>
            <person name="King N."/>
            <person name="Lang F.B.F."/>
            <person name="Roger A.J."/>
            <person name="Ruiz-Trillo I."/>
            <person name="Haas B."/>
            <person name="Nusbaum C."/>
            <person name="Birren B."/>
        </authorList>
    </citation>
    <scope>NUCLEOTIDE SEQUENCE [LARGE SCALE GENOMIC DNA]</scope>
    <source>
        <strain evidence="6 7">JP610</strain>
    </source>
</reference>
<dbReference type="PRINTS" id="PR00633">
    <property type="entry name" value="RCCNDNSATION"/>
</dbReference>
<evidence type="ECO:0000256" key="2">
    <source>
        <dbReference type="ARBA" id="ARBA00022737"/>
    </source>
</evidence>
<feature type="repeat" description="RCC1" evidence="3">
    <location>
        <begin position="409"/>
        <end position="467"/>
    </location>
</feature>
<dbReference type="Pfam" id="PF25390">
    <property type="entry name" value="WD40_RLD"/>
    <property type="match status" value="1"/>
</dbReference>
<dbReference type="PANTHER" id="PTHR45982:SF1">
    <property type="entry name" value="REGULATOR OF CHROMOSOME CONDENSATION"/>
    <property type="match status" value="1"/>
</dbReference>
<dbReference type="eggNOG" id="KOG1426">
    <property type="taxonomic scope" value="Eukaryota"/>
</dbReference>